<dbReference type="EMBL" id="QFOD01000007">
    <property type="protein sequence ID" value="PZP32814.1"/>
    <property type="molecule type" value="Genomic_DNA"/>
</dbReference>
<accession>A0A2W5DST6</accession>
<evidence type="ECO:0000313" key="1">
    <source>
        <dbReference type="EMBL" id="PZP32814.1"/>
    </source>
</evidence>
<evidence type="ECO:0000313" key="2">
    <source>
        <dbReference type="Proteomes" id="UP000249633"/>
    </source>
</evidence>
<dbReference type="Proteomes" id="UP000249633">
    <property type="component" value="Unassembled WGS sequence"/>
</dbReference>
<reference evidence="1 2" key="1">
    <citation type="submission" date="2017-08" db="EMBL/GenBank/DDBJ databases">
        <title>Infants hospitalized years apart are colonized by the same room-sourced microbial strains.</title>
        <authorList>
            <person name="Brooks B."/>
            <person name="Olm M.R."/>
            <person name="Firek B.A."/>
            <person name="Baker R."/>
            <person name="Thomas B.C."/>
            <person name="Morowitz M.J."/>
            <person name="Banfield J.F."/>
        </authorList>
    </citation>
    <scope>NUCLEOTIDE SEQUENCE [LARGE SCALE GENOMIC DNA]</scope>
    <source>
        <strain evidence="1">S2_012_000_R2_81</strain>
    </source>
</reference>
<name>A0A2W5DST6_9BURK</name>
<comment type="caution">
    <text evidence="1">The sequence shown here is derived from an EMBL/GenBank/DDBJ whole genome shotgun (WGS) entry which is preliminary data.</text>
</comment>
<dbReference type="AlphaFoldDB" id="A0A2W5DST6"/>
<protein>
    <submittedName>
        <fullName evidence="1">Uncharacterized protein</fullName>
    </submittedName>
</protein>
<sequence length="425" mass="47409">MDRKIAAARCHEIQLTIRDKEVPRFEGIPEIGMAVQLALHIRGLPLLDYEKVKLVASTMLGIPRLSVDRIVRLLAEIEFVQIQQTGDRITAILPVVPYFDDLYDGIGEYAASRSPFDEFERLTLEIVDSLANSPQNADSLAGKLGAERKAFDASIEIGEKASFLVSRRARSKNILLNPTYFSENADVFADHVANRGASSVKRALELVRMAQGWPLSLIVATGEIGGRKIDPHDIVLLRRLAEDGIVKPPTVVTSHAGENQFIFTPTPKSMNITPLRRDVYEKALAIVSSVRQGQLLPNKFKIRSPGAVIYTLKRDLQLKPTSDYSEQYQNLVHMRIARLALLPNGYRQLQIIDTPENREALGIALDIIQGTQDVTQVDTEAANAMTGSQDYIESIISSKQLRERGTVKLAEEQRFELEQLILEGF</sequence>
<proteinExistence type="predicted"/>
<organism evidence="1 2">
    <name type="scientific">Roseateles depolymerans</name>
    <dbReference type="NCBI Taxonomy" id="76731"/>
    <lineage>
        <taxon>Bacteria</taxon>
        <taxon>Pseudomonadati</taxon>
        <taxon>Pseudomonadota</taxon>
        <taxon>Betaproteobacteria</taxon>
        <taxon>Burkholderiales</taxon>
        <taxon>Sphaerotilaceae</taxon>
        <taxon>Roseateles</taxon>
    </lineage>
</organism>
<gene>
    <name evidence="1" type="ORF">DI603_09010</name>
</gene>